<keyword evidence="5" id="KW-1185">Reference proteome</keyword>
<accession>A0ABQ9GFX5</accession>
<feature type="domain" description="DUF4371" evidence="3">
    <location>
        <begin position="226"/>
        <end position="334"/>
    </location>
</feature>
<dbReference type="EMBL" id="JARBHB010000013">
    <property type="protein sequence ID" value="KAJ8870121.1"/>
    <property type="molecule type" value="Genomic_DNA"/>
</dbReference>
<dbReference type="Pfam" id="PF05699">
    <property type="entry name" value="Dimer_Tnp_hAT"/>
    <property type="match status" value="1"/>
</dbReference>
<evidence type="ECO:0000259" key="2">
    <source>
        <dbReference type="Pfam" id="PF05699"/>
    </source>
</evidence>
<evidence type="ECO:0000313" key="4">
    <source>
        <dbReference type="EMBL" id="KAJ8870121.1"/>
    </source>
</evidence>
<feature type="region of interest" description="Disordered" evidence="1">
    <location>
        <begin position="723"/>
        <end position="771"/>
    </location>
</feature>
<feature type="compositionally biased region" description="Basic and acidic residues" evidence="1">
    <location>
        <begin position="869"/>
        <end position="878"/>
    </location>
</feature>
<evidence type="ECO:0008006" key="6">
    <source>
        <dbReference type="Google" id="ProtNLM"/>
    </source>
</evidence>
<dbReference type="PANTHER" id="PTHR46289">
    <property type="entry name" value="52 KDA REPRESSOR OF THE INHIBITOR OF THE PROTEIN KINASE-LIKE PROTEIN-RELATED"/>
    <property type="match status" value="1"/>
</dbReference>
<name>A0ABQ9GFX5_9NEOP</name>
<organism evidence="4 5">
    <name type="scientific">Dryococelus australis</name>
    <dbReference type="NCBI Taxonomy" id="614101"/>
    <lineage>
        <taxon>Eukaryota</taxon>
        <taxon>Metazoa</taxon>
        <taxon>Ecdysozoa</taxon>
        <taxon>Arthropoda</taxon>
        <taxon>Hexapoda</taxon>
        <taxon>Insecta</taxon>
        <taxon>Pterygota</taxon>
        <taxon>Neoptera</taxon>
        <taxon>Polyneoptera</taxon>
        <taxon>Phasmatodea</taxon>
        <taxon>Verophasmatodea</taxon>
        <taxon>Anareolatae</taxon>
        <taxon>Phasmatidae</taxon>
        <taxon>Eurycanthinae</taxon>
        <taxon>Dryococelus</taxon>
    </lineage>
</organism>
<evidence type="ECO:0000259" key="3">
    <source>
        <dbReference type="Pfam" id="PF14291"/>
    </source>
</evidence>
<evidence type="ECO:0000256" key="1">
    <source>
        <dbReference type="SAM" id="MobiDB-lite"/>
    </source>
</evidence>
<gene>
    <name evidence="4" type="ORF">PR048_029133</name>
</gene>
<dbReference type="PANTHER" id="PTHR46289:SF14">
    <property type="entry name" value="DUF4371 DOMAIN-CONTAINING PROTEIN"/>
    <property type="match status" value="1"/>
</dbReference>
<reference evidence="4 5" key="1">
    <citation type="submission" date="2023-02" db="EMBL/GenBank/DDBJ databases">
        <title>LHISI_Scaffold_Assembly.</title>
        <authorList>
            <person name="Stuart O.P."/>
            <person name="Cleave R."/>
            <person name="Magrath M.J.L."/>
            <person name="Mikheyev A.S."/>
        </authorList>
    </citation>
    <scope>NUCLEOTIDE SEQUENCE [LARGE SCALE GENOMIC DNA]</scope>
    <source>
        <strain evidence="4">Daus_M_001</strain>
        <tissue evidence="4">Leg muscle</tissue>
    </source>
</reference>
<feature type="region of interest" description="Disordered" evidence="1">
    <location>
        <begin position="857"/>
        <end position="878"/>
    </location>
</feature>
<feature type="domain" description="HAT C-terminal dimerisation" evidence="2">
    <location>
        <begin position="544"/>
        <end position="602"/>
    </location>
</feature>
<dbReference type="InterPro" id="IPR012337">
    <property type="entry name" value="RNaseH-like_sf"/>
</dbReference>
<dbReference type="Proteomes" id="UP001159363">
    <property type="component" value="Chromosome 12"/>
</dbReference>
<dbReference type="InterPro" id="IPR052958">
    <property type="entry name" value="IFN-induced_PKR_regulator"/>
</dbReference>
<proteinExistence type="predicted"/>
<comment type="caution">
    <text evidence="4">The sequence shown here is derived from an EMBL/GenBank/DDBJ whole genome shotgun (WGS) entry which is preliminary data.</text>
</comment>
<dbReference type="InterPro" id="IPR008906">
    <property type="entry name" value="HATC_C_dom"/>
</dbReference>
<sequence length="929" mass="105311">MAALEVIFLPLFFSTEFKIVALDGALCSSLPANEAMRIIGAVWNMEVIEMFVYSGLCKKQKQQVLVTESETTSKNGRNGDIISSETADCRSELNKVDCQDASSTSVVGDCSSQSSGEQRHFITKYDIDQFILSASDSEKIDFIKNLGPPDDTFKFPKTLHGQKKKKKKRRFRTNCSLRKLLVMASIKNLADLFVVRQIKKKEKRLPPLLRQSYYVQDKEHGPFDVEQEPEKNEGNFKAILRARISAGDVALKKHFDTCSSNASYTSWKIQNEILNDRRKIIIVYKIATEVNVAKCFSLLGDETADISNTEQLAVCVRYVKEGQLSIVSEHFLCFTPIHDLTGEGIAENIARTKLLQLCPTRWVQRHDAIMVLCEMLETVIKSLEEIENWKNKEVLSSAFLLRNAILQPQFFIFLCTLECILSYSLPLSKILQSTSIDIFTAMQAAENTVLAAKDIRNSSEAEFKKVFDRVSHKWEILMEIHLPTGKSPTSQEISHFLQLSEFYKNDLQGKNEGVLIAELRLWYIKFNKKGSDVPKSAIGLLNDCNKDIYPNVNIALKIFAILPVSTDAPERSFSTLRRLKTYLRSTMGHERLADLAAVNFHRQINLSSEEVIDMLQKTGRRPSVVRALGPVPGGKPMLKKNDRSERAEAIKVAADRCAELRQKTDSTSAASLLKLWNPARHCPIAGKAGGEFSSHAHVSNLDSPIASTTLPNFLPTLRTMRPVLQDNAGNTTEVSVEQRRNEREGQMGDSRENPPDHRQGPARFPYAPRRESNPVRLGERRAVIPTHNRGPLPELEKIIIFTKKWTSDLTINYWRPQKHKKRHSSEQEVVQELYHYDCMAREQQKCHIFLRLQKDNLSGNSSSRNKGSVNDRNHVLERESECPLHRTLQSESETLYSTQNASLHILQISSGVKKTTYSRRKADEKICAQ</sequence>
<feature type="compositionally biased region" description="Basic and acidic residues" evidence="1">
    <location>
        <begin position="736"/>
        <end position="759"/>
    </location>
</feature>
<evidence type="ECO:0000313" key="5">
    <source>
        <dbReference type="Proteomes" id="UP001159363"/>
    </source>
</evidence>
<dbReference type="InterPro" id="IPR025398">
    <property type="entry name" value="DUF4371"/>
</dbReference>
<dbReference type="SUPFAM" id="SSF53098">
    <property type="entry name" value="Ribonuclease H-like"/>
    <property type="match status" value="1"/>
</dbReference>
<dbReference type="Pfam" id="PF14291">
    <property type="entry name" value="DUF4371"/>
    <property type="match status" value="1"/>
</dbReference>
<protein>
    <recommendedName>
        <fullName evidence="6">HAT C-terminal dimerisation domain-containing protein</fullName>
    </recommendedName>
</protein>
<feature type="compositionally biased region" description="Polar residues" evidence="1">
    <location>
        <begin position="857"/>
        <end position="868"/>
    </location>
</feature>